<reference evidence="1 2" key="1">
    <citation type="submission" date="2017-11" db="EMBL/GenBank/DDBJ databases">
        <title>De-novo sequencing of pomegranate (Punica granatum L.) genome.</title>
        <authorList>
            <person name="Akparov Z."/>
            <person name="Amiraslanov A."/>
            <person name="Hajiyeva S."/>
            <person name="Abbasov M."/>
            <person name="Kaur K."/>
            <person name="Hamwieh A."/>
            <person name="Solovyev V."/>
            <person name="Salamov A."/>
            <person name="Braich B."/>
            <person name="Kosarev P."/>
            <person name="Mahmoud A."/>
            <person name="Hajiyev E."/>
            <person name="Babayeva S."/>
            <person name="Izzatullayeva V."/>
            <person name="Mammadov A."/>
            <person name="Mammadov A."/>
            <person name="Sharifova S."/>
            <person name="Ojaghi J."/>
            <person name="Eynullazada K."/>
            <person name="Bayramov B."/>
            <person name="Abdulazimova A."/>
            <person name="Shahmuradov I."/>
        </authorList>
    </citation>
    <scope>NUCLEOTIDE SEQUENCE [LARGE SCALE GENOMIC DNA]</scope>
    <source>
        <strain evidence="2">cv. AG2017</strain>
        <tissue evidence="1">Leaf</tissue>
    </source>
</reference>
<name>A0A2I0HM33_PUNGR</name>
<evidence type="ECO:0000313" key="2">
    <source>
        <dbReference type="Proteomes" id="UP000233551"/>
    </source>
</evidence>
<accession>A0A2I0HM33</accession>
<evidence type="ECO:0000313" key="1">
    <source>
        <dbReference type="EMBL" id="PKI32721.1"/>
    </source>
</evidence>
<dbReference type="AlphaFoldDB" id="A0A2I0HM33"/>
<proteinExistence type="predicted"/>
<keyword evidence="2" id="KW-1185">Reference proteome</keyword>
<dbReference type="Proteomes" id="UP000233551">
    <property type="component" value="Unassembled WGS sequence"/>
</dbReference>
<protein>
    <submittedName>
        <fullName evidence="1">Uncharacterized protein</fullName>
    </submittedName>
</protein>
<comment type="caution">
    <text evidence="1">The sequence shown here is derived from an EMBL/GenBank/DDBJ whole genome shotgun (WGS) entry which is preliminary data.</text>
</comment>
<dbReference type="EMBL" id="PGOL01007418">
    <property type="protein sequence ID" value="PKI32721.1"/>
    <property type="molecule type" value="Genomic_DNA"/>
</dbReference>
<sequence>MRAFSFKGEVLKLAVCKCRRGISWASSGGGRRRGSQACCLLVQLSSQTSSHGNQRRDSVGEASRAYVMGEDDQCEVSRA</sequence>
<gene>
    <name evidence="1" type="ORF">CRG98_046895</name>
</gene>
<organism evidence="1 2">
    <name type="scientific">Punica granatum</name>
    <name type="common">Pomegranate</name>
    <dbReference type="NCBI Taxonomy" id="22663"/>
    <lineage>
        <taxon>Eukaryota</taxon>
        <taxon>Viridiplantae</taxon>
        <taxon>Streptophyta</taxon>
        <taxon>Embryophyta</taxon>
        <taxon>Tracheophyta</taxon>
        <taxon>Spermatophyta</taxon>
        <taxon>Magnoliopsida</taxon>
        <taxon>eudicotyledons</taxon>
        <taxon>Gunneridae</taxon>
        <taxon>Pentapetalae</taxon>
        <taxon>rosids</taxon>
        <taxon>malvids</taxon>
        <taxon>Myrtales</taxon>
        <taxon>Lythraceae</taxon>
        <taxon>Punica</taxon>
    </lineage>
</organism>